<reference evidence="4" key="1">
    <citation type="journal article" date="2019" name="Int. J. Syst. Evol. Microbiol.">
        <title>The Global Catalogue of Microorganisms (GCM) 10K type strain sequencing project: providing services to taxonomists for standard genome sequencing and annotation.</title>
        <authorList>
            <consortium name="The Broad Institute Genomics Platform"/>
            <consortium name="The Broad Institute Genome Sequencing Center for Infectious Disease"/>
            <person name="Wu L."/>
            <person name="Ma J."/>
        </authorList>
    </citation>
    <scope>NUCLEOTIDE SEQUENCE [LARGE SCALE GENOMIC DNA]</scope>
    <source>
        <strain evidence="4">JCM 17938</strain>
    </source>
</reference>
<keyword evidence="2" id="KW-0472">Membrane</keyword>
<dbReference type="InterPro" id="IPR028082">
    <property type="entry name" value="Peripla_BP_I"/>
</dbReference>
<evidence type="ECO:0000256" key="2">
    <source>
        <dbReference type="SAM" id="Phobius"/>
    </source>
</evidence>
<sequence>MSVPEPAEPVGEDVLSTQVGRELLELLDERTTAHPWRLGGQAFPLMVLEAADPGVDAGAYIDALAQAAAAADIPHIVLSPPDAPEGAAGPGDRGAAIPGGTPPETAVGRDGQGGAAPGGTPPEVTLLDSLTKPGAWPGDRPAAGRYRFPRSDLVRSLEEAVRSAAAKNRTQPSSTTPAEEWYDAAVLLPWTRRPLTAPVWWSTVIVLVAAIFGGVAQGVADQTRVGTLLAMCVALLAAVALAAGLMNRRIWLPVLSRVGFGTRYRWLAASSFFAVQGSRGFGGRLKSQLGHVHQALAAGSPASAESWLQTKTFAFLEDLRARHRRLSPTLRGFKRPAPSVIFLKDITRRNGGVGLLLAMSDVRSRRSELHPLLVVASVDHGHRADIDDLPGARGVQGSLSPRGRYEQWIESLARAQGPSAQVALPWLLRLPIAAGSPTRAAPPALKPRTRPRWTWLWSGRSLLALLAALAVGGSYLHAQLASTHCSVHALFFANTDTQLRTDAAGSRECVGIATKGVRFERDPLSTALGGTSVRPDAAHTAGQITLADLENRIAAENAWVLGTHRPYVTILYVGMMTSADGQESSAVSTIRQLAGAYLAQRGNNRAQAGGGDNPLKIRLLAVNAGQDMAFSKIAADRILAMARRDRTVVGVVGLGRNTAESQKAIRRLNAAGLAVVDPVNSSDTLRALPQFYGLAATDNDEAVVARKALGSRRAGRTLVVYRSPGSEGSDYGAELAEDARRALALGPSSTMLRYDGIDDIGAKVRAACRGSTGDPYALVYFAGRTEDLGGLINALRDGGCADRELTVLGGDEVSRSRFGTGRTDVLLPRSMTVYYTTFTYLPNLLAGGRDTDNPFFVLARNELGIGPADRTALLADGQMIMAYDSASALARAAENAFGTLDLAAHGVSRAPGSASVTSGSVLLTLPNLSYQGATGLIDFTRDQHVTGGSGRRALTLVKVTGRDLGATPTAVCGQLAGGTPAPGLTPCR</sequence>
<dbReference type="SUPFAM" id="SSF53822">
    <property type="entry name" value="Periplasmic binding protein-like I"/>
    <property type="match status" value="1"/>
</dbReference>
<feature type="transmembrane region" description="Helical" evidence="2">
    <location>
        <begin position="225"/>
        <end position="247"/>
    </location>
</feature>
<organism evidence="3 4">
    <name type="scientific">Actinoallomurus liliacearum</name>
    <dbReference type="NCBI Taxonomy" id="1080073"/>
    <lineage>
        <taxon>Bacteria</taxon>
        <taxon>Bacillati</taxon>
        <taxon>Actinomycetota</taxon>
        <taxon>Actinomycetes</taxon>
        <taxon>Streptosporangiales</taxon>
        <taxon>Thermomonosporaceae</taxon>
        <taxon>Actinoallomurus</taxon>
    </lineage>
</organism>
<evidence type="ECO:0000313" key="4">
    <source>
        <dbReference type="Proteomes" id="UP001500212"/>
    </source>
</evidence>
<feature type="transmembrane region" description="Helical" evidence="2">
    <location>
        <begin position="199"/>
        <end position="219"/>
    </location>
</feature>
<evidence type="ECO:0000256" key="1">
    <source>
        <dbReference type="SAM" id="MobiDB-lite"/>
    </source>
</evidence>
<dbReference type="EMBL" id="BAABHJ010000027">
    <property type="protein sequence ID" value="GAA4615348.1"/>
    <property type="molecule type" value="Genomic_DNA"/>
</dbReference>
<gene>
    <name evidence="3" type="ORF">GCM10023195_67620</name>
</gene>
<keyword evidence="2" id="KW-0812">Transmembrane</keyword>
<protein>
    <submittedName>
        <fullName evidence="3">Uncharacterized protein</fullName>
    </submittedName>
</protein>
<keyword evidence="4" id="KW-1185">Reference proteome</keyword>
<evidence type="ECO:0000313" key="3">
    <source>
        <dbReference type="EMBL" id="GAA4615348.1"/>
    </source>
</evidence>
<accession>A0ABP8TV04</accession>
<dbReference type="Proteomes" id="UP001500212">
    <property type="component" value="Unassembled WGS sequence"/>
</dbReference>
<keyword evidence="2" id="KW-1133">Transmembrane helix</keyword>
<proteinExistence type="predicted"/>
<dbReference type="RefSeq" id="WP_345363677.1">
    <property type="nucleotide sequence ID" value="NZ_BAABHJ010000027.1"/>
</dbReference>
<name>A0ABP8TV04_9ACTN</name>
<feature type="region of interest" description="Disordered" evidence="1">
    <location>
        <begin position="79"/>
        <end position="124"/>
    </location>
</feature>
<comment type="caution">
    <text evidence="3">The sequence shown here is derived from an EMBL/GenBank/DDBJ whole genome shotgun (WGS) entry which is preliminary data.</text>
</comment>